<comment type="similarity">
    <text evidence="1 7">Belongs to the ABC transporter superfamily.</text>
</comment>
<keyword evidence="2 7" id="KW-0813">Transport</keyword>
<evidence type="ECO:0000256" key="5">
    <source>
        <dbReference type="ARBA" id="ARBA00022840"/>
    </source>
</evidence>
<keyword evidence="4 7" id="KW-0547">Nucleotide-binding</keyword>
<dbReference type="RefSeq" id="WP_209510855.1">
    <property type="nucleotide sequence ID" value="NZ_JAGGKS010000002.1"/>
</dbReference>
<keyword evidence="10" id="KW-1185">Reference proteome</keyword>
<dbReference type="InterPro" id="IPR046342">
    <property type="entry name" value="CBS_dom_sf"/>
</dbReference>
<dbReference type="EC" id="7.6.2.9" evidence="7"/>
<keyword evidence="6" id="KW-0129">CBS domain</keyword>
<keyword evidence="7" id="KW-0472">Membrane</keyword>
<evidence type="ECO:0000256" key="6">
    <source>
        <dbReference type="ARBA" id="ARBA00023122"/>
    </source>
</evidence>
<comment type="caution">
    <text evidence="9">The sequence shown here is derived from an EMBL/GenBank/DDBJ whole genome shotgun (WGS) entry which is preliminary data.</text>
</comment>
<dbReference type="Pfam" id="PF00005">
    <property type="entry name" value="ABC_tran"/>
    <property type="match status" value="1"/>
</dbReference>
<dbReference type="InterPro" id="IPR003439">
    <property type="entry name" value="ABC_transporter-like_ATP-bd"/>
</dbReference>
<keyword evidence="7" id="KW-1003">Cell membrane</keyword>
<dbReference type="InterPro" id="IPR017871">
    <property type="entry name" value="ABC_transporter-like_CS"/>
</dbReference>
<keyword evidence="3" id="KW-0677">Repeat</keyword>
<dbReference type="GO" id="GO:0005524">
    <property type="term" value="F:ATP binding"/>
    <property type="evidence" value="ECO:0007669"/>
    <property type="project" value="UniProtKB-KW"/>
</dbReference>
<dbReference type="Pfam" id="PF00571">
    <property type="entry name" value="CBS"/>
    <property type="match status" value="1"/>
</dbReference>
<dbReference type="Gene3D" id="3.10.580.10">
    <property type="entry name" value="CBS-domain"/>
    <property type="match status" value="1"/>
</dbReference>
<proteinExistence type="inferred from homology"/>
<reference evidence="9 10" key="1">
    <citation type="submission" date="2021-03" db="EMBL/GenBank/DDBJ databases">
        <title>Genomic Encyclopedia of Type Strains, Phase IV (KMG-IV): sequencing the most valuable type-strain genomes for metagenomic binning, comparative biology and taxonomic classification.</title>
        <authorList>
            <person name="Goeker M."/>
        </authorList>
    </citation>
    <scope>NUCLEOTIDE SEQUENCE [LARGE SCALE GENOMIC DNA]</scope>
    <source>
        <strain evidence="9 10">DSM 24004</strain>
    </source>
</reference>
<dbReference type="InterPro" id="IPR003593">
    <property type="entry name" value="AAA+_ATPase"/>
</dbReference>
<comment type="subunit">
    <text evidence="7">The complex is probably composed of two ATP-binding proteins, two transmembrane proteins and a solute-binding protein.</text>
</comment>
<evidence type="ECO:0000259" key="8">
    <source>
        <dbReference type="PROSITE" id="PS50893"/>
    </source>
</evidence>
<keyword evidence="7" id="KW-0997">Cell inner membrane</keyword>
<dbReference type="SUPFAM" id="SSF52540">
    <property type="entry name" value="P-loop containing nucleoside triphosphate hydrolases"/>
    <property type="match status" value="1"/>
</dbReference>
<name>A0ABS4GBP1_9FIRM</name>
<dbReference type="PANTHER" id="PTHR43117">
    <property type="entry name" value="OSMOPROTECTANT IMPORT ATP-BINDING PROTEIN OSMV"/>
    <property type="match status" value="1"/>
</dbReference>
<evidence type="ECO:0000256" key="1">
    <source>
        <dbReference type="ARBA" id="ARBA00005417"/>
    </source>
</evidence>
<comment type="subcellular location">
    <subcellularLocation>
        <location evidence="7">Cell inner membrane</location>
        <topology evidence="7">Peripheral membrane protein</topology>
    </subcellularLocation>
</comment>
<evidence type="ECO:0000313" key="9">
    <source>
        <dbReference type="EMBL" id="MBP1925109.1"/>
    </source>
</evidence>
<dbReference type="Gene3D" id="3.40.50.300">
    <property type="entry name" value="P-loop containing nucleotide triphosphate hydrolases"/>
    <property type="match status" value="1"/>
</dbReference>
<evidence type="ECO:0000313" key="10">
    <source>
        <dbReference type="Proteomes" id="UP001519342"/>
    </source>
</evidence>
<dbReference type="SMART" id="SM00382">
    <property type="entry name" value="AAA"/>
    <property type="match status" value="1"/>
</dbReference>
<evidence type="ECO:0000256" key="7">
    <source>
        <dbReference type="RuleBase" id="RU369116"/>
    </source>
</evidence>
<gene>
    <name evidence="9" type="ORF">J2Z76_000966</name>
</gene>
<dbReference type="InterPro" id="IPR000644">
    <property type="entry name" value="CBS_dom"/>
</dbReference>
<evidence type="ECO:0000256" key="3">
    <source>
        <dbReference type="ARBA" id="ARBA00022737"/>
    </source>
</evidence>
<dbReference type="InterPro" id="IPR027417">
    <property type="entry name" value="P-loop_NTPase"/>
</dbReference>
<dbReference type="PROSITE" id="PS50893">
    <property type="entry name" value="ABC_TRANSPORTER_2"/>
    <property type="match status" value="1"/>
</dbReference>
<evidence type="ECO:0000256" key="4">
    <source>
        <dbReference type="ARBA" id="ARBA00022741"/>
    </source>
</evidence>
<dbReference type="Proteomes" id="UP001519342">
    <property type="component" value="Unassembled WGS sequence"/>
</dbReference>
<dbReference type="SUPFAM" id="SSF54631">
    <property type="entry name" value="CBS-domain pair"/>
    <property type="match status" value="1"/>
</dbReference>
<protein>
    <recommendedName>
        <fullName evidence="7">Quaternary amine transport ATP-binding protein</fullName>
        <ecNumber evidence="7">7.6.2.9</ecNumber>
    </recommendedName>
</protein>
<dbReference type="PROSITE" id="PS00211">
    <property type="entry name" value="ABC_TRANSPORTER_1"/>
    <property type="match status" value="1"/>
</dbReference>
<sequence length="374" mass="41407">MVKFENVSKVYPDGTAAVKGLDLEIKEGEFVVFIGPSGCGKTTTLKMINRLAECTSGKIYVNGSDIATVDAVQLRRNIGYVIQETGLMPHITVGENIAVVPQLLKWNKKKIQNRVDELLEMAGLPPEKYKYRLPSQLSGGQKQRIGVLRGLAAEPDVVLMDEPFGALDPISRENLQNELMDLQKKLKKTIIFVTHDIDEALKLSDRIVLMRHGKVEQIGTPNELQNNPASEFVKNFIGQDRISQISPDDSVEVLVEESAINVLPNFLASSVLEQMENIGKESAQVVNKNGKWMGMALMQNVKKVSSRGGSIKEALIIDRKLYIEDATLRDAAEMLSAQPLPVPVIDKNDRFIGVVTGSGMARITMDRLKRKQIS</sequence>
<dbReference type="NCBIfam" id="TIGR01186">
    <property type="entry name" value="proV"/>
    <property type="match status" value="1"/>
</dbReference>
<dbReference type="InterPro" id="IPR005892">
    <property type="entry name" value="Gly-betaine_transp_ATP-bd"/>
</dbReference>
<dbReference type="EMBL" id="JAGGKS010000002">
    <property type="protein sequence ID" value="MBP1925109.1"/>
    <property type="molecule type" value="Genomic_DNA"/>
</dbReference>
<organism evidence="9 10">
    <name type="scientific">Sedimentibacter acidaminivorans</name>
    <dbReference type="NCBI Taxonomy" id="913099"/>
    <lineage>
        <taxon>Bacteria</taxon>
        <taxon>Bacillati</taxon>
        <taxon>Bacillota</taxon>
        <taxon>Tissierellia</taxon>
        <taxon>Sedimentibacter</taxon>
    </lineage>
</organism>
<dbReference type="PANTHER" id="PTHR43117:SF4">
    <property type="entry name" value="OSMOPROTECTANT IMPORT ATP-BINDING PROTEIN OSMV"/>
    <property type="match status" value="1"/>
</dbReference>
<evidence type="ECO:0000256" key="2">
    <source>
        <dbReference type="ARBA" id="ARBA00022448"/>
    </source>
</evidence>
<feature type="domain" description="ABC transporter" evidence="8">
    <location>
        <begin position="2"/>
        <end position="237"/>
    </location>
</feature>
<comment type="catalytic activity">
    <reaction evidence="7">
        <text>a quaternary ammonium(out) + ATP + H2O = a quaternary ammonium(in) + ADP + phosphate + H(+)</text>
        <dbReference type="Rhea" id="RHEA:11036"/>
        <dbReference type="ChEBI" id="CHEBI:15377"/>
        <dbReference type="ChEBI" id="CHEBI:15378"/>
        <dbReference type="ChEBI" id="CHEBI:30616"/>
        <dbReference type="ChEBI" id="CHEBI:35267"/>
        <dbReference type="ChEBI" id="CHEBI:43474"/>
        <dbReference type="ChEBI" id="CHEBI:456216"/>
    </reaction>
</comment>
<accession>A0ABS4GBP1</accession>
<keyword evidence="5 7" id="KW-0067">ATP-binding</keyword>